<dbReference type="OMA" id="VHESNNT"/>
<feature type="compositionally biased region" description="Polar residues" evidence="1">
    <location>
        <begin position="351"/>
        <end position="367"/>
    </location>
</feature>
<dbReference type="STRING" id="71139.A0A059AEJ9"/>
<sequence length="437" mass="49836">MWWGDDHKGGDGFELRLRTDTPGIPSLALCVVWWWWWWWVGGKEEGGRKKEEGRRRRRRRMEPAKIDWKKIESVFVVDDLYEHFDAPKWADLSSSSSFSPLRGDRVGDDGDDDVRFFCRPDCKHPKTAEDFFKSTPTSSSKLRRLASMYEIFPLGDRNQRDVVFKRRGATQSRVPPSRSPNRPHQDSENQNPNLSSPLNLYSIPKETIKSSAEKKKAVDDASEEATALPRLRSTLSARNLFAGRDILNQISEFCSELKKLATRTKEKENLEKQNAAKDVAPTEKDKPSNVLEELGGEGKERKPLLEVSIEKFDGMKKSNTKEKGRRIKRVEEAENVPIKLDLENVRHSGKETLSQIRTSPPTPQCFSATREPGKSTPSKATKSRFMERQILQEVKLNKGAVAKEETPDKGKTVPMVDGRDARPLDVLWFLKPCTLSS</sequence>
<gene>
    <name evidence="2" type="ORF">EUGRSUZ_J01269</name>
</gene>
<feature type="region of interest" description="Disordered" evidence="1">
    <location>
        <begin position="342"/>
        <end position="417"/>
    </location>
</feature>
<protein>
    <submittedName>
        <fullName evidence="2">Uncharacterized protein</fullName>
    </submittedName>
</protein>
<name>A0A059AEJ9_EUCGR</name>
<dbReference type="PANTHER" id="PTHR36373">
    <property type="entry name" value="EXPRESSED PROTEIN"/>
    <property type="match status" value="1"/>
</dbReference>
<dbReference type="AlphaFoldDB" id="A0A059AEJ9"/>
<evidence type="ECO:0000256" key="1">
    <source>
        <dbReference type="SAM" id="MobiDB-lite"/>
    </source>
</evidence>
<organism evidence="2">
    <name type="scientific">Eucalyptus grandis</name>
    <name type="common">Flooded gum</name>
    <dbReference type="NCBI Taxonomy" id="71139"/>
    <lineage>
        <taxon>Eukaryota</taxon>
        <taxon>Viridiplantae</taxon>
        <taxon>Streptophyta</taxon>
        <taxon>Embryophyta</taxon>
        <taxon>Tracheophyta</taxon>
        <taxon>Spermatophyta</taxon>
        <taxon>Magnoliopsida</taxon>
        <taxon>eudicotyledons</taxon>
        <taxon>Gunneridae</taxon>
        <taxon>Pentapetalae</taxon>
        <taxon>rosids</taxon>
        <taxon>malvids</taxon>
        <taxon>Myrtales</taxon>
        <taxon>Myrtaceae</taxon>
        <taxon>Myrtoideae</taxon>
        <taxon>Eucalypteae</taxon>
        <taxon>Eucalyptus</taxon>
    </lineage>
</organism>
<feature type="compositionally biased region" description="Basic and acidic residues" evidence="1">
    <location>
        <begin position="265"/>
        <end position="287"/>
    </location>
</feature>
<dbReference type="InParanoid" id="A0A059AEJ9"/>
<reference evidence="2" key="1">
    <citation type="submission" date="2013-07" db="EMBL/GenBank/DDBJ databases">
        <title>The genome of Eucalyptus grandis.</title>
        <authorList>
            <person name="Schmutz J."/>
            <person name="Hayes R."/>
            <person name="Myburg A."/>
            <person name="Tuskan G."/>
            <person name="Grattapaglia D."/>
            <person name="Rokhsar D.S."/>
        </authorList>
    </citation>
    <scope>NUCLEOTIDE SEQUENCE</scope>
    <source>
        <tissue evidence="2">Leaf extractions</tissue>
    </source>
</reference>
<dbReference type="PANTHER" id="PTHR36373:SF1">
    <property type="entry name" value="EXPRESSED PROTEIN"/>
    <property type="match status" value="1"/>
</dbReference>
<proteinExistence type="predicted"/>
<feature type="compositionally biased region" description="Low complexity" evidence="1">
    <location>
        <begin position="191"/>
        <end position="200"/>
    </location>
</feature>
<feature type="compositionally biased region" description="Basic and acidic residues" evidence="1">
    <location>
        <begin position="401"/>
        <end position="417"/>
    </location>
</feature>
<feature type="compositionally biased region" description="Low complexity" evidence="1">
    <location>
        <begin position="172"/>
        <end position="182"/>
    </location>
</feature>
<evidence type="ECO:0000313" key="2">
    <source>
        <dbReference type="EMBL" id="KCW51820.1"/>
    </source>
</evidence>
<dbReference type="Gramene" id="KCW51820">
    <property type="protein sequence ID" value="KCW51820"/>
    <property type="gene ID" value="EUGRSUZ_J01269"/>
</dbReference>
<feature type="region of interest" description="Disordered" evidence="1">
    <location>
        <begin position="265"/>
        <end position="299"/>
    </location>
</feature>
<feature type="region of interest" description="Disordered" evidence="1">
    <location>
        <begin position="167"/>
        <end position="200"/>
    </location>
</feature>
<dbReference type="FunCoup" id="A0A059AEJ9">
    <property type="interactions" value="218"/>
</dbReference>
<accession>A0A059AEJ9</accession>
<dbReference type="EMBL" id="KK198762">
    <property type="protein sequence ID" value="KCW51820.1"/>
    <property type="molecule type" value="Genomic_DNA"/>
</dbReference>
<dbReference type="eggNOG" id="ENOG502RYCW">
    <property type="taxonomic scope" value="Eukaryota"/>
</dbReference>